<dbReference type="InterPro" id="IPR001394">
    <property type="entry name" value="Peptidase_C19_UCH"/>
</dbReference>
<keyword evidence="3" id="KW-0645">Protease</keyword>
<dbReference type="InterPro" id="IPR038765">
    <property type="entry name" value="Papain-like_cys_pep_sf"/>
</dbReference>
<name>A0A9P5JWW4_9AGAM</name>
<gene>
    <name evidence="8" type="ORF">DFH94DRAFT_639382</name>
</gene>
<dbReference type="PANTHER" id="PTHR24006:SF687">
    <property type="entry name" value="UBIQUITIN CARBOXYL-TERMINAL HYDROLASE 10"/>
    <property type="match status" value="1"/>
</dbReference>
<evidence type="ECO:0000256" key="1">
    <source>
        <dbReference type="ARBA" id="ARBA00000707"/>
    </source>
</evidence>
<feature type="domain" description="USP" evidence="7">
    <location>
        <begin position="82"/>
        <end position="475"/>
    </location>
</feature>
<comment type="catalytic activity">
    <reaction evidence="1">
        <text>Thiol-dependent hydrolysis of ester, thioester, amide, peptide and isopeptide bonds formed by the C-terminal Gly of ubiquitin (a 76-residue protein attached to proteins as an intracellular targeting signal).</text>
        <dbReference type="EC" id="3.4.19.12"/>
    </reaction>
</comment>
<organism evidence="8 9">
    <name type="scientific">Russula ochroleuca</name>
    <dbReference type="NCBI Taxonomy" id="152965"/>
    <lineage>
        <taxon>Eukaryota</taxon>
        <taxon>Fungi</taxon>
        <taxon>Dikarya</taxon>
        <taxon>Basidiomycota</taxon>
        <taxon>Agaricomycotina</taxon>
        <taxon>Agaricomycetes</taxon>
        <taxon>Russulales</taxon>
        <taxon>Russulaceae</taxon>
        <taxon>Russula</taxon>
    </lineage>
</organism>
<dbReference type="CDD" id="cd02257">
    <property type="entry name" value="Peptidase_C19"/>
    <property type="match status" value="1"/>
</dbReference>
<keyword evidence="9" id="KW-1185">Reference proteome</keyword>
<dbReference type="GO" id="GO:0006508">
    <property type="term" value="P:proteolysis"/>
    <property type="evidence" value="ECO:0007669"/>
    <property type="project" value="UniProtKB-KW"/>
</dbReference>
<keyword evidence="6" id="KW-0788">Thiol protease</keyword>
<dbReference type="PROSITE" id="PS50235">
    <property type="entry name" value="USP_3"/>
    <property type="match status" value="1"/>
</dbReference>
<reference evidence="8" key="1">
    <citation type="submission" date="2019-10" db="EMBL/GenBank/DDBJ databases">
        <authorList>
            <consortium name="DOE Joint Genome Institute"/>
            <person name="Kuo A."/>
            <person name="Miyauchi S."/>
            <person name="Kiss E."/>
            <person name="Drula E."/>
            <person name="Kohler A."/>
            <person name="Sanchez-Garcia M."/>
            <person name="Andreopoulos B."/>
            <person name="Barry K.W."/>
            <person name="Bonito G."/>
            <person name="Buee M."/>
            <person name="Carver A."/>
            <person name="Chen C."/>
            <person name="Cichocki N."/>
            <person name="Clum A."/>
            <person name="Culley D."/>
            <person name="Crous P.W."/>
            <person name="Fauchery L."/>
            <person name="Girlanda M."/>
            <person name="Hayes R."/>
            <person name="Keri Z."/>
            <person name="LaButti K."/>
            <person name="Lipzen A."/>
            <person name="Lombard V."/>
            <person name="Magnuson J."/>
            <person name="Maillard F."/>
            <person name="Morin E."/>
            <person name="Murat C."/>
            <person name="Nolan M."/>
            <person name="Ohm R."/>
            <person name="Pangilinan J."/>
            <person name="Pereira M."/>
            <person name="Perotto S."/>
            <person name="Peter M."/>
            <person name="Riley R."/>
            <person name="Sitrit Y."/>
            <person name="Stielow B."/>
            <person name="Szollosi G."/>
            <person name="Zifcakova L."/>
            <person name="Stursova M."/>
            <person name="Spatafora J.W."/>
            <person name="Tedersoo L."/>
            <person name="Vaario L.-M."/>
            <person name="Yamada A."/>
            <person name="Yan M."/>
            <person name="Wang P."/>
            <person name="Xu J."/>
            <person name="Bruns T."/>
            <person name="Baldrian P."/>
            <person name="Vilgalys R."/>
            <person name="Henrissat B."/>
            <person name="Grigoriev I.V."/>
            <person name="Hibbett D."/>
            <person name="Nagy L.G."/>
            <person name="Martin F.M."/>
        </authorList>
    </citation>
    <scope>NUCLEOTIDE SEQUENCE</scope>
    <source>
        <strain evidence="8">Prilba</strain>
    </source>
</reference>
<feature type="non-terminal residue" evidence="8">
    <location>
        <position position="480"/>
    </location>
</feature>
<accession>A0A9P5JWW4</accession>
<evidence type="ECO:0000256" key="4">
    <source>
        <dbReference type="ARBA" id="ARBA00022786"/>
    </source>
</evidence>
<keyword evidence="4" id="KW-0833">Ubl conjugation pathway</keyword>
<evidence type="ECO:0000259" key="7">
    <source>
        <dbReference type="PROSITE" id="PS50235"/>
    </source>
</evidence>
<evidence type="ECO:0000313" key="8">
    <source>
        <dbReference type="EMBL" id="KAF8466271.1"/>
    </source>
</evidence>
<evidence type="ECO:0000256" key="5">
    <source>
        <dbReference type="ARBA" id="ARBA00022801"/>
    </source>
</evidence>
<evidence type="ECO:0000256" key="6">
    <source>
        <dbReference type="ARBA" id="ARBA00022807"/>
    </source>
</evidence>
<dbReference type="GO" id="GO:0005829">
    <property type="term" value="C:cytosol"/>
    <property type="evidence" value="ECO:0007669"/>
    <property type="project" value="TreeGrafter"/>
</dbReference>
<evidence type="ECO:0000313" key="9">
    <source>
        <dbReference type="Proteomes" id="UP000759537"/>
    </source>
</evidence>
<dbReference type="EC" id="3.4.19.12" evidence="2"/>
<protein>
    <recommendedName>
        <fullName evidence="2">ubiquitinyl hydrolase 1</fullName>
        <ecNumber evidence="2">3.4.19.12</ecNumber>
    </recommendedName>
</protein>
<dbReference type="Proteomes" id="UP000759537">
    <property type="component" value="Unassembled WGS sequence"/>
</dbReference>
<dbReference type="Gene3D" id="3.90.70.10">
    <property type="entry name" value="Cysteine proteinases"/>
    <property type="match status" value="1"/>
</dbReference>
<evidence type="ECO:0000256" key="3">
    <source>
        <dbReference type="ARBA" id="ARBA00022670"/>
    </source>
</evidence>
<dbReference type="GO" id="GO:0016579">
    <property type="term" value="P:protein deubiquitination"/>
    <property type="evidence" value="ECO:0007669"/>
    <property type="project" value="InterPro"/>
</dbReference>
<proteinExistence type="predicted"/>
<dbReference type="GO" id="GO:0005634">
    <property type="term" value="C:nucleus"/>
    <property type="evidence" value="ECO:0007669"/>
    <property type="project" value="TreeGrafter"/>
</dbReference>
<dbReference type="GO" id="GO:0004843">
    <property type="term" value="F:cysteine-type deubiquitinase activity"/>
    <property type="evidence" value="ECO:0007669"/>
    <property type="project" value="UniProtKB-EC"/>
</dbReference>
<dbReference type="InterPro" id="IPR050164">
    <property type="entry name" value="Peptidase_C19"/>
</dbReference>
<dbReference type="Pfam" id="PF00443">
    <property type="entry name" value="UCH"/>
    <property type="match status" value="1"/>
</dbReference>
<dbReference type="AlphaFoldDB" id="A0A9P5JWW4"/>
<dbReference type="PANTHER" id="PTHR24006">
    <property type="entry name" value="UBIQUITIN CARBOXYL-TERMINAL HYDROLASE"/>
    <property type="match status" value="1"/>
</dbReference>
<dbReference type="SUPFAM" id="SSF54001">
    <property type="entry name" value="Cysteine proteinases"/>
    <property type="match status" value="1"/>
</dbReference>
<reference evidence="8" key="2">
    <citation type="journal article" date="2020" name="Nat. Commun.">
        <title>Large-scale genome sequencing of mycorrhizal fungi provides insights into the early evolution of symbiotic traits.</title>
        <authorList>
            <person name="Miyauchi S."/>
            <person name="Kiss E."/>
            <person name="Kuo A."/>
            <person name="Drula E."/>
            <person name="Kohler A."/>
            <person name="Sanchez-Garcia M."/>
            <person name="Morin E."/>
            <person name="Andreopoulos B."/>
            <person name="Barry K.W."/>
            <person name="Bonito G."/>
            <person name="Buee M."/>
            <person name="Carver A."/>
            <person name="Chen C."/>
            <person name="Cichocki N."/>
            <person name="Clum A."/>
            <person name="Culley D."/>
            <person name="Crous P.W."/>
            <person name="Fauchery L."/>
            <person name="Girlanda M."/>
            <person name="Hayes R.D."/>
            <person name="Keri Z."/>
            <person name="LaButti K."/>
            <person name="Lipzen A."/>
            <person name="Lombard V."/>
            <person name="Magnuson J."/>
            <person name="Maillard F."/>
            <person name="Murat C."/>
            <person name="Nolan M."/>
            <person name="Ohm R.A."/>
            <person name="Pangilinan J."/>
            <person name="Pereira M.F."/>
            <person name="Perotto S."/>
            <person name="Peter M."/>
            <person name="Pfister S."/>
            <person name="Riley R."/>
            <person name="Sitrit Y."/>
            <person name="Stielow J.B."/>
            <person name="Szollosi G."/>
            <person name="Zifcakova L."/>
            <person name="Stursova M."/>
            <person name="Spatafora J.W."/>
            <person name="Tedersoo L."/>
            <person name="Vaario L.M."/>
            <person name="Yamada A."/>
            <person name="Yan M."/>
            <person name="Wang P."/>
            <person name="Xu J."/>
            <person name="Bruns T."/>
            <person name="Baldrian P."/>
            <person name="Vilgalys R."/>
            <person name="Dunand C."/>
            <person name="Henrissat B."/>
            <person name="Grigoriev I.V."/>
            <person name="Hibbett D."/>
            <person name="Nagy L.G."/>
            <person name="Martin F.M."/>
        </authorList>
    </citation>
    <scope>NUCLEOTIDE SEQUENCE</scope>
    <source>
        <strain evidence="8">Prilba</strain>
    </source>
</reference>
<sequence>PTPAPVSVSTPPVSVLNKSTTAHDASLVSISNPLLPATSVDFSVPDSPLRPHVLPLPNSEFLTLLSGTSPNGLSTLPRLRTHRFVHNGNMCLANAMLHLLVHCPPFLDLFRELGQLMGQREGGETGRAATPLMNATIRFLDEFAYKEKSSLTHPFLLQVTRGNTREDEENTEVNGGVDRFIPRYVYDAMKEKRQLINVRDGQEQDATEFLDLCLDALDEELLALHTSLNKQKPTRDLKVEELEETQPGEGHTAGEVGERHYTVRQASSVKSPISHIFGGRSRSTVRAPNKPDTFIVEGRRSLQLDIQPDSVNTVEDALAHISQLQPVQVGQSGLSEASQVDFEVLPSVLVLHLKRFLYDAAVDDIVKISKPVQCAPELELSLEIMAPVVGKSAEPVHYKLCGVLYHHGDSEPAGSGHYTVDVLHPNLNEDSDGGEAWLHVDDEAVSVVQHEEMFGGHDNERRDGQCAYTLFYCRTASVRT</sequence>
<dbReference type="EMBL" id="WHVB01000042">
    <property type="protein sequence ID" value="KAF8466271.1"/>
    <property type="molecule type" value="Genomic_DNA"/>
</dbReference>
<dbReference type="OrthoDB" id="429671at2759"/>
<keyword evidence="5" id="KW-0378">Hydrolase</keyword>
<dbReference type="InterPro" id="IPR028889">
    <property type="entry name" value="USP"/>
</dbReference>
<evidence type="ECO:0000256" key="2">
    <source>
        <dbReference type="ARBA" id="ARBA00012759"/>
    </source>
</evidence>
<comment type="caution">
    <text evidence="8">The sequence shown here is derived from an EMBL/GenBank/DDBJ whole genome shotgun (WGS) entry which is preliminary data.</text>
</comment>